<evidence type="ECO:0000256" key="8">
    <source>
        <dbReference type="SAM" id="Phobius"/>
    </source>
</evidence>
<dbReference type="InterPro" id="IPR001036">
    <property type="entry name" value="Acrflvin-R"/>
</dbReference>
<evidence type="ECO:0000256" key="6">
    <source>
        <dbReference type="ARBA" id="ARBA00022989"/>
    </source>
</evidence>
<evidence type="ECO:0000313" key="10">
    <source>
        <dbReference type="Proteomes" id="UP000019760"/>
    </source>
</evidence>
<dbReference type="GO" id="GO:0042910">
    <property type="term" value="F:xenobiotic transmembrane transporter activity"/>
    <property type="evidence" value="ECO:0007669"/>
    <property type="project" value="TreeGrafter"/>
</dbReference>
<evidence type="ECO:0000256" key="7">
    <source>
        <dbReference type="ARBA" id="ARBA00023136"/>
    </source>
</evidence>
<dbReference type="SUPFAM" id="SSF82714">
    <property type="entry name" value="Multidrug efflux transporter AcrB TolC docking domain, DN and DC subdomains"/>
    <property type="match status" value="2"/>
</dbReference>
<feature type="transmembrane region" description="Helical" evidence="8">
    <location>
        <begin position="867"/>
        <end position="884"/>
    </location>
</feature>
<keyword evidence="7 8" id="KW-0472">Membrane</keyword>
<dbReference type="InterPro" id="IPR027463">
    <property type="entry name" value="AcrB_DN_DC_subdom"/>
</dbReference>
<dbReference type="Proteomes" id="UP000019760">
    <property type="component" value="Unassembled WGS sequence"/>
</dbReference>
<dbReference type="PANTHER" id="PTHR32063:SF24">
    <property type="entry name" value="CATION EFFLUX SYSTEM (ACRB_ACRD_ACRF FAMILY)"/>
    <property type="match status" value="1"/>
</dbReference>
<dbReference type="EMBL" id="BAND01000030">
    <property type="protein sequence ID" value="GAJ28507.1"/>
    <property type="molecule type" value="Genomic_DNA"/>
</dbReference>
<comment type="caution">
    <text evidence="9">The sequence shown here is derived from an EMBL/GenBank/DDBJ whole genome shotgun (WGS) entry which is preliminary data.</text>
</comment>
<feature type="transmembrane region" description="Helical" evidence="8">
    <location>
        <begin position="362"/>
        <end position="382"/>
    </location>
</feature>
<reference evidence="9 10" key="2">
    <citation type="journal article" date="2014" name="FEMS Microbiol. Lett.">
        <title>Draft genomic DNA sequence of the facultatively methylotrophic bacterium Acidomonas methanolica type strain MB58.</title>
        <authorList>
            <person name="Higashiura N."/>
            <person name="Hadano H."/>
            <person name="Hirakawa H."/>
            <person name="Matsutani M."/>
            <person name="Takabe S."/>
            <person name="Matsushita K."/>
            <person name="Azuma Y."/>
        </authorList>
    </citation>
    <scope>NUCLEOTIDE SEQUENCE [LARGE SCALE GENOMIC DNA]</scope>
    <source>
        <strain evidence="9 10">MB58</strain>
    </source>
</reference>
<evidence type="ECO:0000256" key="1">
    <source>
        <dbReference type="ARBA" id="ARBA00004651"/>
    </source>
</evidence>
<dbReference type="InterPro" id="IPR004763">
    <property type="entry name" value="CusA-like"/>
</dbReference>
<dbReference type="Gene3D" id="3.30.70.1320">
    <property type="entry name" value="Multidrug efflux transporter AcrB pore domain like"/>
    <property type="match status" value="1"/>
</dbReference>
<keyword evidence="3" id="KW-0813">Transport</keyword>
<evidence type="ECO:0000256" key="5">
    <source>
        <dbReference type="ARBA" id="ARBA00022692"/>
    </source>
</evidence>
<accession>A0A023D2Z3</accession>
<feature type="transmembrane region" description="Helical" evidence="8">
    <location>
        <begin position="519"/>
        <end position="545"/>
    </location>
</feature>
<gene>
    <name evidence="9" type="ORF">Amme_030_007</name>
</gene>
<feature type="transmembrane region" description="Helical" evidence="8">
    <location>
        <begin position="442"/>
        <end position="462"/>
    </location>
</feature>
<dbReference type="Gene3D" id="3.30.2090.10">
    <property type="entry name" value="Multidrug efflux transporter AcrB TolC docking domain, DN and DC subdomains"/>
    <property type="match status" value="2"/>
</dbReference>
<dbReference type="GO" id="GO:0005886">
    <property type="term" value="C:plasma membrane"/>
    <property type="evidence" value="ECO:0007669"/>
    <property type="project" value="UniProtKB-SubCell"/>
</dbReference>
<dbReference type="PANTHER" id="PTHR32063">
    <property type="match status" value="1"/>
</dbReference>
<keyword evidence="5 8" id="KW-0812">Transmembrane</keyword>
<organism evidence="9 10">
    <name type="scientific">Acidomonas methanolica NBRC 104435</name>
    <dbReference type="NCBI Taxonomy" id="1231351"/>
    <lineage>
        <taxon>Bacteria</taxon>
        <taxon>Pseudomonadati</taxon>
        <taxon>Pseudomonadota</taxon>
        <taxon>Alphaproteobacteria</taxon>
        <taxon>Acetobacterales</taxon>
        <taxon>Acetobacteraceae</taxon>
        <taxon>Acidomonas</taxon>
    </lineage>
</organism>
<feature type="transmembrane region" description="Helical" evidence="8">
    <location>
        <begin position="474"/>
        <end position="498"/>
    </location>
</feature>
<dbReference type="Gene3D" id="3.30.70.1440">
    <property type="entry name" value="Multidrug efflux transporter AcrB pore domain"/>
    <property type="match status" value="1"/>
</dbReference>
<evidence type="ECO:0000313" key="9">
    <source>
        <dbReference type="EMBL" id="GAJ28507.1"/>
    </source>
</evidence>
<dbReference type="Gene3D" id="3.30.70.1430">
    <property type="entry name" value="Multidrug efflux transporter AcrB pore domain"/>
    <property type="match status" value="2"/>
</dbReference>
<dbReference type="GO" id="GO:0008324">
    <property type="term" value="F:monoatomic cation transmembrane transporter activity"/>
    <property type="evidence" value="ECO:0007669"/>
    <property type="project" value="InterPro"/>
</dbReference>
<dbReference type="Gene3D" id="1.20.1640.10">
    <property type="entry name" value="Multidrug efflux transporter AcrB transmembrane domain"/>
    <property type="match status" value="2"/>
</dbReference>
<feature type="transmembrane region" description="Helical" evidence="8">
    <location>
        <begin position="962"/>
        <end position="982"/>
    </location>
</feature>
<evidence type="ECO:0000256" key="2">
    <source>
        <dbReference type="ARBA" id="ARBA00010942"/>
    </source>
</evidence>
<dbReference type="OrthoDB" id="9758757at2"/>
<name>A0A023D2Z3_ACIMT</name>
<comment type="similarity">
    <text evidence="2">Belongs to the resistance-nodulation-cell division (RND) (TC 2.A.6) family.</text>
</comment>
<sequence length="1034" mass="109779">MHGILSWFQKNRLAVLGVIVVLAAAGIASVFGLPVETVPDISPRQVLVTAVAPGLATEEVEQLITFPVESSIAGIPEITDLRSVSRAGVSVVYVQFNDDTDIDLDRARVDERLRRARDLITVPGVTLNIGPLATGLGEIMQFQLKGPGYSLTELNRLLTWTVAPKLKLVPGVVDVNINGGAEETYQLAIDPARLLALGISLGEVYRAVEQNNADAGGGWIEHHQEQQIVVGRGRVTSLADFGAIPVRTDPGGSAIHLRDLGRISLGARTRLGAVTRDGRGEIVTGVVLMRIGASSNATLAAIDRALPAINHALPRGVTIEPYYLRSTLTDKTIATVKENLLLGALLVILVLVLVIGDWRASLVIASVIPFSLLCAMTGMRWFGISANLLSLGAIDFGMIVDGSLVVIEHLMTLRNQAAHRGGAAPPFDAQVVASAAEVARPVSFAILIIVMVYLPILTLQGIEGNMFRPMAQTVIMALLASLAYGFIAIPVLAAILLRRAPVHDETRLIAALRRRYLPLLYWCRTRSTAIFAMTGGLLVVSLLLASRLGGEFIPSLAEGALTVTTTRLPSISLPQALREVTQQEKILKSFPEVTTVVSNTGTSAIPTDPMGVNETDSFIFLKPPSQWKTARTQAGLVAAMGKALSDALPEAQQNWSQPVEMRMDDLLAGVRSQIAVSIYGDDLATLSRLGRQVAAVIAAVPGAADVAELGEGSVSYIHVDIDRTRAARLGVALQDMLDAVEAVGGHIGRPVMVNNAIIATQIRFDPASVSDRDHIARLRVRRADGKGAVPLSEIATVTVADGPPSINRDEIQRRVVVQANVRGRDLESFVAAAQRAVATRVPLPPGSHIAWAGQFRNLHSAMARLEIVVPIALALIFGLLYLALGSVRAALLVFVNLPIAATGGIFALVLRGLPFSISAGIGFIALFGVAILNGVVLVSTIQQRRREGMTVEAAAFSGAETRFRPVMATALVASLGFIPMAVSTSAGAEIERPLATVVIGGLISSTLLTLLVLPSLYARVMGRRETGSPGQARQ</sequence>
<feature type="transmembrane region" description="Helical" evidence="8">
    <location>
        <begin position="891"/>
        <end position="910"/>
    </location>
</feature>
<proteinExistence type="inferred from homology"/>
<evidence type="ECO:0000256" key="4">
    <source>
        <dbReference type="ARBA" id="ARBA00022475"/>
    </source>
</evidence>
<protein>
    <submittedName>
        <fullName evidence="9">Heavy metal efflux pump, cobalt/zinc/cadmium resistance protein CzcA</fullName>
    </submittedName>
</protein>
<dbReference type="RefSeq" id="WP_042057220.1">
    <property type="nucleotide sequence ID" value="NZ_BAND01000030.1"/>
</dbReference>
<dbReference type="PRINTS" id="PR00702">
    <property type="entry name" value="ACRIFLAVINRP"/>
</dbReference>
<feature type="transmembrane region" description="Helical" evidence="8">
    <location>
        <begin position="388"/>
        <end position="407"/>
    </location>
</feature>
<keyword evidence="6 8" id="KW-1133">Transmembrane helix</keyword>
<comment type="subcellular location">
    <subcellularLocation>
        <location evidence="1">Cell membrane</location>
        <topology evidence="1">Multi-pass membrane protein</topology>
    </subcellularLocation>
</comment>
<feature type="transmembrane region" description="Helical" evidence="8">
    <location>
        <begin position="994"/>
        <end position="1018"/>
    </location>
</feature>
<dbReference type="SUPFAM" id="SSF82866">
    <property type="entry name" value="Multidrug efflux transporter AcrB transmembrane domain"/>
    <property type="match status" value="2"/>
</dbReference>
<feature type="transmembrane region" description="Helical" evidence="8">
    <location>
        <begin position="916"/>
        <end position="941"/>
    </location>
</feature>
<dbReference type="SUPFAM" id="SSF82693">
    <property type="entry name" value="Multidrug efflux transporter AcrB pore domain, PN1, PN2, PC1 and PC2 subdomains"/>
    <property type="match status" value="3"/>
</dbReference>
<dbReference type="NCBIfam" id="TIGR00914">
    <property type="entry name" value="2A0601"/>
    <property type="match status" value="1"/>
</dbReference>
<reference evidence="10" key="1">
    <citation type="journal article" date="2014" name="FEMS Microbiol. Lett.">
        <title>Draft Genomic DNA Sequence of the Facultatively Methylotrophic Bacterium Acidomonas methanolica type strain MB58.</title>
        <authorList>
            <person name="Higashiura N."/>
            <person name="Hadano H."/>
            <person name="Hirakawa H."/>
            <person name="Matsutani M."/>
            <person name="Takabe S."/>
            <person name="Matsushita K."/>
            <person name="Azuma Y."/>
        </authorList>
    </citation>
    <scope>NUCLEOTIDE SEQUENCE [LARGE SCALE GENOMIC DNA]</scope>
    <source>
        <strain evidence="10">MB58</strain>
    </source>
</reference>
<keyword evidence="10" id="KW-1185">Reference proteome</keyword>
<feature type="transmembrane region" description="Helical" evidence="8">
    <location>
        <begin position="339"/>
        <end position="355"/>
    </location>
</feature>
<evidence type="ECO:0000256" key="3">
    <source>
        <dbReference type="ARBA" id="ARBA00022448"/>
    </source>
</evidence>
<dbReference type="AlphaFoldDB" id="A0A023D2Z3"/>
<keyword evidence="4" id="KW-1003">Cell membrane</keyword>
<dbReference type="Pfam" id="PF00873">
    <property type="entry name" value="ACR_tran"/>
    <property type="match status" value="1"/>
</dbReference>